<dbReference type="AlphaFoldDB" id="Q0V4G0"/>
<dbReference type="EMBL" id="CH445325">
    <property type="protein sequence ID" value="EAT92599.1"/>
    <property type="molecule type" value="Genomic_DNA"/>
</dbReference>
<dbReference type="HOGENOM" id="CLU_2159311_0_0_1"/>
<evidence type="ECO:0000313" key="2">
    <source>
        <dbReference type="Proteomes" id="UP000001055"/>
    </source>
</evidence>
<accession>Q0V4G0</accession>
<dbReference type="RefSeq" id="XP_001791761.1">
    <property type="nucleotide sequence ID" value="XM_001791709.1"/>
</dbReference>
<dbReference type="Proteomes" id="UP000001055">
    <property type="component" value="Unassembled WGS sequence"/>
</dbReference>
<protein>
    <submittedName>
        <fullName evidence="1">Uncharacterized protein</fullName>
    </submittedName>
</protein>
<sequence>MPSNYSSSARNERYEEVVMLMTVRRHDTEKHYEVTQVLKDGSVFAMTDVPFPPRTRRRNRLLCSADQAIGSKPSSHMSAVHFPRVETHLASHAARQIARSATVTQKFPGSR</sequence>
<reference evidence="2" key="1">
    <citation type="journal article" date="2007" name="Plant Cell">
        <title>Dothideomycete-plant interactions illuminated by genome sequencing and EST analysis of the wheat pathogen Stagonospora nodorum.</title>
        <authorList>
            <person name="Hane J.K."/>
            <person name="Lowe R.G."/>
            <person name="Solomon P.S."/>
            <person name="Tan K.C."/>
            <person name="Schoch C.L."/>
            <person name="Spatafora J.W."/>
            <person name="Crous P.W."/>
            <person name="Kodira C."/>
            <person name="Birren B.W."/>
            <person name="Galagan J.E."/>
            <person name="Torriani S.F."/>
            <person name="McDonald B.A."/>
            <person name="Oliver R.P."/>
        </authorList>
    </citation>
    <scope>NUCLEOTIDE SEQUENCE [LARGE SCALE GENOMIC DNA]</scope>
    <source>
        <strain evidence="2">SN15 / ATCC MYA-4574 / FGSC 10173</strain>
    </source>
</reference>
<dbReference type="GeneID" id="5967919"/>
<proteinExistence type="predicted"/>
<dbReference type="KEGG" id="pno:SNOG_01104"/>
<name>Q0V4G0_PHANO</name>
<evidence type="ECO:0000313" key="1">
    <source>
        <dbReference type="EMBL" id="EAT92599.1"/>
    </source>
</evidence>
<gene>
    <name evidence="1" type="ORF">SNOG_01104</name>
</gene>
<dbReference type="InParanoid" id="Q0V4G0"/>
<organism evidence="1 2">
    <name type="scientific">Phaeosphaeria nodorum (strain SN15 / ATCC MYA-4574 / FGSC 10173)</name>
    <name type="common">Glume blotch fungus</name>
    <name type="synonym">Parastagonospora nodorum</name>
    <dbReference type="NCBI Taxonomy" id="321614"/>
    <lineage>
        <taxon>Eukaryota</taxon>
        <taxon>Fungi</taxon>
        <taxon>Dikarya</taxon>
        <taxon>Ascomycota</taxon>
        <taxon>Pezizomycotina</taxon>
        <taxon>Dothideomycetes</taxon>
        <taxon>Pleosporomycetidae</taxon>
        <taxon>Pleosporales</taxon>
        <taxon>Pleosporineae</taxon>
        <taxon>Phaeosphaeriaceae</taxon>
        <taxon>Parastagonospora</taxon>
    </lineage>
</organism>